<evidence type="ECO:0000313" key="3">
    <source>
        <dbReference type="Proteomes" id="UP000580250"/>
    </source>
</evidence>
<dbReference type="SUPFAM" id="SSF53335">
    <property type="entry name" value="S-adenosyl-L-methionine-dependent methyltransferases"/>
    <property type="match status" value="1"/>
</dbReference>
<comment type="caution">
    <text evidence="2">The sequence shown here is derived from an EMBL/GenBank/DDBJ whole genome shotgun (WGS) entry which is preliminary data.</text>
</comment>
<name>A0A6V7TLY3_MELEN</name>
<gene>
    <name evidence="2" type="ORF">MENT_LOCUS1847</name>
</gene>
<organism evidence="2 3">
    <name type="scientific">Meloidogyne enterolobii</name>
    <name type="common">Root-knot nematode worm</name>
    <name type="synonym">Meloidogyne mayaguensis</name>
    <dbReference type="NCBI Taxonomy" id="390850"/>
    <lineage>
        <taxon>Eukaryota</taxon>
        <taxon>Metazoa</taxon>
        <taxon>Ecdysozoa</taxon>
        <taxon>Nematoda</taxon>
        <taxon>Chromadorea</taxon>
        <taxon>Rhabditida</taxon>
        <taxon>Tylenchina</taxon>
        <taxon>Tylenchomorpha</taxon>
        <taxon>Tylenchoidea</taxon>
        <taxon>Meloidogynidae</taxon>
        <taxon>Meloidogyninae</taxon>
        <taxon>Meloidogyne</taxon>
    </lineage>
</organism>
<dbReference type="Pfam" id="PF13649">
    <property type="entry name" value="Methyltransf_25"/>
    <property type="match status" value="1"/>
</dbReference>
<dbReference type="InterPro" id="IPR029063">
    <property type="entry name" value="SAM-dependent_MTases_sf"/>
</dbReference>
<feature type="domain" description="Methyltransferase" evidence="1">
    <location>
        <begin position="122"/>
        <end position="222"/>
    </location>
</feature>
<dbReference type="Proteomes" id="UP000580250">
    <property type="component" value="Unassembled WGS sequence"/>
</dbReference>
<dbReference type="AlphaFoldDB" id="A0A6V7TLY3"/>
<proteinExistence type="predicted"/>
<evidence type="ECO:0000259" key="1">
    <source>
        <dbReference type="Pfam" id="PF13649"/>
    </source>
</evidence>
<reference evidence="2 3" key="1">
    <citation type="submission" date="2020-08" db="EMBL/GenBank/DDBJ databases">
        <authorList>
            <person name="Koutsovoulos G."/>
            <person name="Danchin GJ E."/>
        </authorList>
    </citation>
    <scope>NUCLEOTIDE SEQUENCE [LARGE SCALE GENOMIC DNA]</scope>
</reference>
<accession>A0A6V7TLY3</accession>
<dbReference type="EMBL" id="CAJEWN010000006">
    <property type="protein sequence ID" value="CAD2127420.1"/>
    <property type="molecule type" value="Genomic_DNA"/>
</dbReference>
<dbReference type="OrthoDB" id="10250730at2759"/>
<protein>
    <recommendedName>
        <fullName evidence="1">Methyltransferase domain-containing protein</fullName>
    </recommendedName>
</protein>
<dbReference type="Gene3D" id="3.40.50.150">
    <property type="entry name" value="Vaccinia Virus protein VP39"/>
    <property type="match status" value="1"/>
</dbReference>
<sequence>MSKCQLIIILSRHILKLQKLRFSSETVLIFRRVSGSFVMLKFLPEKFALLAGKELNLQYLGNILKFRYQKFMSGAMRDIRLQFMCPTSSLLGYVVTKMEARSTKPIYSMLIRVMNLRPDDYILEVGFGRGNGVDLILEKIFPGNGQYYGIELSNYMADITSSEMLDDITRTKAMFSQIGMFNFLPYNTDFFDSLFHIDVFYAWDNKYLKESCDEFYRVLKPGCPIFCAMDMQKLHRLAKYRILSKFDYDPLRYIETLEHSGFGCVKLDYKRIDKNGNPSSTTDRKSREILLIQATKPLKEKEEILPDKILEALETEIKTELDERISKSSISGQSKEVLNQRRNLLLNSNDEMPS</sequence>
<dbReference type="InterPro" id="IPR041698">
    <property type="entry name" value="Methyltransf_25"/>
</dbReference>
<evidence type="ECO:0000313" key="2">
    <source>
        <dbReference type="EMBL" id="CAD2127420.1"/>
    </source>
</evidence>